<accession>A0A0D7AU05</accession>
<evidence type="ECO:0000256" key="1">
    <source>
        <dbReference type="SAM" id="SignalP"/>
    </source>
</evidence>
<evidence type="ECO:0000313" key="2">
    <source>
        <dbReference type="EMBL" id="KIY60771.1"/>
    </source>
</evidence>
<sequence length="179" mass="20853">MACRFLISLGILDFPLFSLSASGSRVRLFCAWAETPELKHTVRGDFQLDKIQSRIFIADANCPEWDISKPRDAIRLGLFLQHLRTTHRDRLEKKFDEVKKEVAESWKNKDSWMPRERALREWKMSQQKDSAEYKEWMRKATEAWPEFSGLQAQVEQAQGAVDEAKAVLGMVDDNVDYSR</sequence>
<dbReference type="STRING" id="1314674.A0A0D7AU05"/>
<reference evidence="2 3" key="1">
    <citation type="journal article" date="2015" name="Fungal Genet. Biol.">
        <title>Evolution of novel wood decay mechanisms in Agaricales revealed by the genome sequences of Fistulina hepatica and Cylindrobasidium torrendii.</title>
        <authorList>
            <person name="Floudas D."/>
            <person name="Held B.W."/>
            <person name="Riley R."/>
            <person name="Nagy L.G."/>
            <person name="Koehler G."/>
            <person name="Ransdell A.S."/>
            <person name="Younus H."/>
            <person name="Chow J."/>
            <person name="Chiniquy J."/>
            <person name="Lipzen A."/>
            <person name="Tritt A."/>
            <person name="Sun H."/>
            <person name="Haridas S."/>
            <person name="LaButti K."/>
            <person name="Ohm R.A."/>
            <person name="Kues U."/>
            <person name="Blanchette R.A."/>
            <person name="Grigoriev I.V."/>
            <person name="Minto R.E."/>
            <person name="Hibbett D.S."/>
        </authorList>
    </citation>
    <scope>NUCLEOTIDE SEQUENCE [LARGE SCALE GENOMIC DNA]</scope>
    <source>
        <strain evidence="2 3">FP15055 ss-10</strain>
    </source>
</reference>
<dbReference type="Proteomes" id="UP000054007">
    <property type="component" value="Unassembled WGS sequence"/>
</dbReference>
<dbReference type="AlphaFoldDB" id="A0A0D7AU05"/>
<dbReference type="EMBL" id="KN881274">
    <property type="protein sequence ID" value="KIY60771.1"/>
    <property type="molecule type" value="Genomic_DNA"/>
</dbReference>
<feature type="chain" id="PRO_5002316404" evidence="1">
    <location>
        <begin position="24"/>
        <end position="179"/>
    </location>
</feature>
<protein>
    <submittedName>
        <fullName evidence="2">Uncharacterized protein</fullName>
    </submittedName>
</protein>
<keyword evidence="3" id="KW-1185">Reference proteome</keyword>
<name>A0A0D7AU05_9AGAR</name>
<organism evidence="2 3">
    <name type="scientific">Cylindrobasidium torrendii FP15055 ss-10</name>
    <dbReference type="NCBI Taxonomy" id="1314674"/>
    <lineage>
        <taxon>Eukaryota</taxon>
        <taxon>Fungi</taxon>
        <taxon>Dikarya</taxon>
        <taxon>Basidiomycota</taxon>
        <taxon>Agaricomycotina</taxon>
        <taxon>Agaricomycetes</taxon>
        <taxon>Agaricomycetidae</taxon>
        <taxon>Agaricales</taxon>
        <taxon>Marasmiineae</taxon>
        <taxon>Physalacriaceae</taxon>
        <taxon>Cylindrobasidium</taxon>
    </lineage>
</organism>
<proteinExistence type="predicted"/>
<feature type="signal peptide" evidence="1">
    <location>
        <begin position="1"/>
        <end position="23"/>
    </location>
</feature>
<gene>
    <name evidence="2" type="ORF">CYLTODRAFT_427781</name>
</gene>
<dbReference type="OrthoDB" id="3068410at2759"/>
<evidence type="ECO:0000313" key="3">
    <source>
        <dbReference type="Proteomes" id="UP000054007"/>
    </source>
</evidence>
<keyword evidence="1" id="KW-0732">Signal</keyword>